<dbReference type="SMART" id="SM00028">
    <property type="entry name" value="TPR"/>
    <property type="match status" value="3"/>
</dbReference>
<reference evidence="3" key="1">
    <citation type="submission" date="2019-04" db="EMBL/GenBank/DDBJ databases">
        <authorList>
            <person name="Brambilla D."/>
        </authorList>
    </citation>
    <scope>NUCLEOTIDE SEQUENCE</scope>
    <source>
        <strain evidence="3">BAL1</strain>
    </source>
</reference>
<feature type="region of interest" description="Disordered" evidence="1">
    <location>
        <begin position="154"/>
        <end position="180"/>
    </location>
</feature>
<name>A0A486XJB7_9GAMM</name>
<keyword evidence="2" id="KW-1133">Transmembrane helix</keyword>
<dbReference type="SUPFAM" id="SSF48452">
    <property type="entry name" value="TPR-like"/>
    <property type="match status" value="1"/>
</dbReference>
<evidence type="ECO:0000256" key="1">
    <source>
        <dbReference type="SAM" id="MobiDB-lite"/>
    </source>
</evidence>
<keyword evidence="2" id="KW-0472">Membrane</keyword>
<dbReference type="Pfam" id="PF14559">
    <property type="entry name" value="TPR_19"/>
    <property type="match status" value="1"/>
</dbReference>
<dbReference type="Gene3D" id="1.25.40.10">
    <property type="entry name" value="Tetratricopeptide repeat domain"/>
    <property type="match status" value="2"/>
</dbReference>
<dbReference type="EMBL" id="CAAJGR010000043">
    <property type="protein sequence ID" value="VHO00757.1"/>
    <property type="molecule type" value="Genomic_DNA"/>
</dbReference>
<sequence>MSVINKMLRDLEQRHNINTSQHDVIRKQHQPVWLTILLWLTLLLAVFAIYAVLSRHTPVTTAATMARPGESISITIVDPAASVTAVAAETNITPAATVLADLVPPAIAAGDAAEPAVLAATVAEPAPAEVETKQPAVPTLAEVAEPTVVALDTPAQSTRSDADDMPPTPEPQLRVNVSQPNPKQQLAKLQQQALTATQAGQWLKAAAYWQQIQQLVPQQAQAYLAQARLWLQAGDTQQAEQILRQALAAGVQHADIQLLLAQAAASRQQWSQVSTLLPEHYAIAQHPEYYGLKATALQQLAEHQQAFLWFERLSVLQPQQAKWWLGAAVSLDALARPTEAHRYYRFALQWGDTLSPQSKAYIQQRLAATE</sequence>
<evidence type="ECO:0000256" key="2">
    <source>
        <dbReference type="SAM" id="Phobius"/>
    </source>
</evidence>
<organism evidence="3">
    <name type="scientific">Rheinheimera sp. BAL341</name>
    <dbReference type="NCBI Taxonomy" id="1708203"/>
    <lineage>
        <taxon>Bacteria</taxon>
        <taxon>Pseudomonadati</taxon>
        <taxon>Pseudomonadota</taxon>
        <taxon>Gammaproteobacteria</taxon>
        <taxon>Chromatiales</taxon>
        <taxon>Chromatiaceae</taxon>
        <taxon>Rheinheimera</taxon>
    </lineage>
</organism>
<protein>
    <submittedName>
        <fullName evidence="3">MSHA biogenesis protein MshN</fullName>
    </submittedName>
</protein>
<proteinExistence type="predicted"/>
<keyword evidence="2" id="KW-0812">Transmembrane</keyword>
<gene>
    <name evidence="3" type="ORF">BAL341_183</name>
</gene>
<evidence type="ECO:0000313" key="3">
    <source>
        <dbReference type="EMBL" id="VHO00757.1"/>
    </source>
</evidence>
<dbReference type="InterPro" id="IPR019734">
    <property type="entry name" value="TPR_rpt"/>
</dbReference>
<dbReference type="InterPro" id="IPR011990">
    <property type="entry name" value="TPR-like_helical_dom_sf"/>
</dbReference>
<feature type="transmembrane region" description="Helical" evidence="2">
    <location>
        <begin position="32"/>
        <end position="53"/>
    </location>
</feature>
<dbReference type="AlphaFoldDB" id="A0A486XJB7"/>
<accession>A0A486XJB7</accession>